<comment type="pathway">
    <text evidence="7">Metabolic intermediate biosynthesis; chorismate biosynthesis; chorismate from D-erythrose 4-phosphate and phosphoenolpyruvate: step 5/7.</text>
</comment>
<keyword evidence="3 7" id="KW-0547">Nucleotide-binding</keyword>
<evidence type="ECO:0000313" key="9">
    <source>
        <dbReference type="Proteomes" id="UP000322454"/>
    </source>
</evidence>
<evidence type="ECO:0000256" key="1">
    <source>
        <dbReference type="ARBA" id="ARBA00022605"/>
    </source>
</evidence>
<dbReference type="Gene3D" id="3.40.50.300">
    <property type="entry name" value="P-loop containing nucleotide triphosphate hydrolases"/>
    <property type="match status" value="1"/>
</dbReference>
<dbReference type="EMBL" id="SHMQ01000024">
    <property type="protein sequence ID" value="RZV38088.1"/>
    <property type="molecule type" value="Genomic_DNA"/>
</dbReference>
<protein>
    <recommendedName>
        <fullName evidence="7">Shikimate kinase</fullName>
        <shortName evidence="7">SK</shortName>
        <ecNumber evidence="7">2.7.1.71</ecNumber>
    </recommendedName>
</protein>
<proteinExistence type="inferred from homology"/>
<dbReference type="GO" id="GO:0009423">
    <property type="term" value="P:chorismate biosynthetic process"/>
    <property type="evidence" value="ECO:0007669"/>
    <property type="project" value="UniProtKB-UniRule"/>
</dbReference>
<keyword evidence="1 7" id="KW-0028">Amino-acid biosynthesis</keyword>
<comment type="subunit">
    <text evidence="7">Monomer.</text>
</comment>
<dbReference type="AlphaFoldDB" id="A0A520XAC6"/>
<feature type="binding site" evidence="7">
    <location>
        <position position="105"/>
    </location>
    <ligand>
        <name>substrate</name>
    </ligand>
</feature>
<comment type="subcellular location">
    <subcellularLocation>
        <location evidence="7">Cytoplasm</location>
    </subcellularLocation>
</comment>
<dbReference type="GO" id="GO:0008652">
    <property type="term" value="P:amino acid biosynthetic process"/>
    <property type="evidence" value="ECO:0007669"/>
    <property type="project" value="UniProtKB-KW"/>
</dbReference>
<feature type="binding site" evidence="7">
    <location>
        <position position="36"/>
    </location>
    <ligand>
        <name>substrate</name>
    </ligand>
</feature>
<dbReference type="Proteomes" id="UP000322454">
    <property type="component" value="Unassembled WGS sequence"/>
</dbReference>
<evidence type="ECO:0000256" key="7">
    <source>
        <dbReference type="HAMAP-Rule" id="MF_00109"/>
    </source>
</evidence>
<comment type="cofactor">
    <cofactor evidence="7">
        <name>Mg(2+)</name>
        <dbReference type="ChEBI" id="CHEBI:18420"/>
    </cofactor>
    <text evidence="7">Binds 1 Mg(2+) ion per subunit.</text>
</comment>
<organism evidence="8 9">
    <name type="scientific">Candidatus Acidulodesulfobacterium acidiphilum</name>
    <dbReference type="NCBI Taxonomy" id="2597224"/>
    <lineage>
        <taxon>Bacteria</taxon>
        <taxon>Deltaproteobacteria</taxon>
        <taxon>Candidatus Acidulodesulfobacterales</taxon>
        <taxon>Candidatus Acidulodesulfobacterium</taxon>
    </lineage>
</organism>
<dbReference type="HAMAP" id="MF_00109">
    <property type="entry name" value="Shikimate_kinase"/>
    <property type="match status" value="1"/>
</dbReference>
<dbReference type="SUPFAM" id="SSF52540">
    <property type="entry name" value="P-loop containing nucleoside triphosphate hydrolases"/>
    <property type="match status" value="1"/>
</dbReference>
<comment type="caution">
    <text evidence="7">Lacks conserved residue(s) required for the propagation of feature annotation.</text>
</comment>
<dbReference type="GO" id="GO:0009073">
    <property type="term" value="P:aromatic amino acid family biosynthetic process"/>
    <property type="evidence" value="ECO:0007669"/>
    <property type="project" value="UniProtKB-KW"/>
</dbReference>
<comment type="caution">
    <text evidence="8">The sequence shown here is derived from an EMBL/GenBank/DDBJ whole genome shotgun (WGS) entry which is preliminary data.</text>
</comment>
<sequence length="193" mass="21812">MKIRTNIVLIGFMGAGKTEVGKILAKNKGFNFIDLDCLIEAQEGMNITEIFKQKGESYFRNLETEILKKIDKYKSDIYKIIGKYKTINNKEIKNEVKNWVISTGGGMPAFNGNLILIKNIGTTLYLKADAKTIYERIKSETHRPVLGEKGFTERSVSDKLKEREKFYGQADITIYTEGLTAPAVAEEIGIFIN</sequence>
<reference evidence="8 9" key="1">
    <citation type="submission" date="2019-01" db="EMBL/GenBank/DDBJ databases">
        <title>Insights into ecological role of a new deltaproteobacterial order Candidatus Sinidesulfobacterales (Sva0485) by metagenomics and metatranscriptomics.</title>
        <authorList>
            <person name="Tan S."/>
            <person name="Liu J."/>
            <person name="Fang Y."/>
            <person name="Hedlund B."/>
            <person name="Lian Z.-H."/>
            <person name="Huang L.-Y."/>
            <person name="Li J.-T."/>
            <person name="Huang L.-N."/>
            <person name="Li W.-J."/>
            <person name="Jiang H.-C."/>
            <person name="Dong H.-L."/>
            <person name="Shu W.-S."/>
        </authorList>
    </citation>
    <scope>NUCLEOTIDE SEQUENCE [LARGE SCALE GENOMIC DNA]</scope>
    <source>
        <strain evidence="8">AP4</strain>
    </source>
</reference>
<evidence type="ECO:0000256" key="4">
    <source>
        <dbReference type="ARBA" id="ARBA00022777"/>
    </source>
</evidence>
<dbReference type="InterPro" id="IPR000623">
    <property type="entry name" value="Shikimate_kinase/TSH1"/>
</dbReference>
<gene>
    <name evidence="7" type="primary">aroK</name>
    <name evidence="8" type="ORF">EVJ48_07595</name>
</gene>
<dbReference type="PANTHER" id="PTHR21087">
    <property type="entry name" value="SHIKIMATE KINASE"/>
    <property type="match status" value="1"/>
</dbReference>
<dbReference type="PRINTS" id="PR01100">
    <property type="entry name" value="SHIKIMTKNASE"/>
</dbReference>
<evidence type="ECO:0000313" key="8">
    <source>
        <dbReference type="EMBL" id="RZV38088.1"/>
    </source>
</evidence>
<feature type="binding site" evidence="7">
    <location>
        <position position="18"/>
    </location>
    <ligand>
        <name>Mg(2+)</name>
        <dbReference type="ChEBI" id="CHEBI:18420"/>
    </ligand>
</feature>
<dbReference type="GO" id="GO:0005829">
    <property type="term" value="C:cytosol"/>
    <property type="evidence" value="ECO:0007669"/>
    <property type="project" value="TreeGrafter"/>
</dbReference>
<feature type="binding site" evidence="7">
    <location>
        <begin position="14"/>
        <end position="19"/>
    </location>
    <ligand>
        <name>ATP</name>
        <dbReference type="ChEBI" id="CHEBI:30616"/>
    </ligand>
</feature>
<feature type="binding site" evidence="7">
    <location>
        <position position="60"/>
    </location>
    <ligand>
        <name>substrate</name>
    </ligand>
</feature>
<evidence type="ECO:0000256" key="3">
    <source>
        <dbReference type="ARBA" id="ARBA00022741"/>
    </source>
</evidence>
<dbReference type="Pfam" id="PF01202">
    <property type="entry name" value="SKI"/>
    <property type="match status" value="2"/>
</dbReference>
<dbReference type="GO" id="GO:0000287">
    <property type="term" value="F:magnesium ion binding"/>
    <property type="evidence" value="ECO:0007669"/>
    <property type="project" value="UniProtKB-UniRule"/>
</dbReference>
<dbReference type="InterPro" id="IPR027417">
    <property type="entry name" value="P-loop_NTPase"/>
</dbReference>
<keyword evidence="4 7" id="KW-0418">Kinase</keyword>
<keyword evidence="6 7" id="KW-0057">Aromatic amino acid biosynthesis</keyword>
<comment type="catalytic activity">
    <reaction evidence="7">
        <text>shikimate + ATP = 3-phosphoshikimate + ADP + H(+)</text>
        <dbReference type="Rhea" id="RHEA:13121"/>
        <dbReference type="ChEBI" id="CHEBI:15378"/>
        <dbReference type="ChEBI" id="CHEBI:30616"/>
        <dbReference type="ChEBI" id="CHEBI:36208"/>
        <dbReference type="ChEBI" id="CHEBI:145989"/>
        <dbReference type="ChEBI" id="CHEBI:456216"/>
        <dbReference type="EC" id="2.7.1.71"/>
    </reaction>
</comment>
<evidence type="ECO:0000256" key="5">
    <source>
        <dbReference type="ARBA" id="ARBA00022840"/>
    </source>
</evidence>
<keyword evidence="7" id="KW-0479">Metal-binding</keyword>
<keyword evidence="7" id="KW-0963">Cytoplasm</keyword>
<comment type="function">
    <text evidence="7">Catalyzes the specific phosphorylation of the 3-hydroxyl group of shikimic acid using ATP as a cosubstrate.</text>
</comment>
<accession>A0A520XAC6</accession>
<dbReference type="PANTHER" id="PTHR21087:SF16">
    <property type="entry name" value="SHIKIMATE KINASE 1, CHLOROPLASTIC"/>
    <property type="match status" value="1"/>
</dbReference>
<feature type="binding site" evidence="7">
    <location>
        <position position="143"/>
    </location>
    <ligand>
        <name>ATP</name>
        <dbReference type="ChEBI" id="CHEBI:30616"/>
    </ligand>
</feature>
<name>A0A520XAC6_9DELT</name>
<feature type="binding site" evidence="7">
    <location>
        <position position="163"/>
    </location>
    <ligand>
        <name>substrate</name>
    </ligand>
</feature>
<dbReference type="GO" id="GO:0004765">
    <property type="term" value="F:shikimate kinase activity"/>
    <property type="evidence" value="ECO:0007669"/>
    <property type="project" value="UniProtKB-UniRule"/>
</dbReference>
<evidence type="ECO:0000256" key="2">
    <source>
        <dbReference type="ARBA" id="ARBA00022679"/>
    </source>
</evidence>
<comment type="similarity">
    <text evidence="7">Belongs to the shikimate kinase family.</text>
</comment>
<dbReference type="InterPro" id="IPR031322">
    <property type="entry name" value="Shikimate/glucono_kinase"/>
</dbReference>
<dbReference type="GO" id="GO:0005524">
    <property type="term" value="F:ATP binding"/>
    <property type="evidence" value="ECO:0007669"/>
    <property type="project" value="UniProtKB-UniRule"/>
</dbReference>
<keyword evidence="5 7" id="KW-0067">ATP-binding</keyword>
<dbReference type="CDD" id="cd00464">
    <property type="entry name" value="SK"/>
    <property type="match status" value="1"/>
</dbReference>
<keyword evidence="2 7" id="KW-0808">Transferase</keyword>
<keyword evidence="7" id="KW-0460">Magnesium</keyword>
<dbReference type="EC" id="2.7.1.71" evidence="7"/>
<evidence type="ECO:0000256" key="6">
    <source>
        <dbReference type="ARBA" id="ARBA00023141"/>
    </source>
</evidence>
<dbReference type="UniPathway" id="UPA00053">
    <property type="reaction ID" value="UER00088"/>
</dbReference>